<dbReference type="GeneID" id="89977467"/>
<evidence type="ECO:0000256" key="3">
    <source>
        <dbReference type="SAM" id="MobiDB-lite"/>
    </source>
</evidence>
<evidence type="ECO:0000256" key="2">
    <source>
        <dbReference type="ARBA" id="ARBA00023242"/>
    </source>
</evidence>
<dbReference type="Pfam" id="PF11951">
    <property type="entry name" value="Fungal_trans_2"/>
    <property type="match status" value="1"/>
</dbReference>
<reference evidence="4 5" key="1">
    <citation type="submission" date="2023-08" db="EMBL/GenBank/DDBJ databases">
        <title>Black Yeasts Isolated from many extreme environments.</title>
        <authorList>
            <person name="Coleine C."/>
            <person name="Stajich J.E."/>
            <person name="Selbmann L."/>
        </authorList>
    </citation>
    <scope>NUCLEOTIDE SEQUENCE [LARGE SCALE GENOMIC DNA]</scope>
    <source>
        <strain evidence="4 5">CCFEE 5792</strain>
    </source>
</reference>
<dbReference type="GO" id="GO:0005634">
    <property type="term" value="C:nucleus"/>
    <property type="evidence" value="ECO:0007669"/>
    <property type="project" value="UniProtKB-SubCell"/>
</dbReference>
<dbReference type="PANTHER" id="PTHR37534">
    <property type="entry name" value="TRANSCRIPTIONAL ACTIVATOR PROTEIN UGA3"/>
    <property type="match status" value="1"/>
</dbReference>
<comment type="subcellular location">
    <subcellularLocation>
        <location evidence="1">Nucleus</location>
    </subcellularLocation>
</comment>
<organism evidence="4 5">
    <name type="scientific">Exophiala bonariae</name>
    <dbReference type="NCBI Taxonomy" id="1690606"/>
    <lineage>
        <taxon>Eukaryota</taxon>
        <taxon>Fungi</taxon>
        <taxon>Dikarya</taxon>
        <taxon>Ascomycota</taxon>
        <taxon>Pezizomycotina</taxon>
        <taxon>Eurotiomycetes</taxon>
        <taxon>Chaetothyriomycetidae</taxon>
        <taxon>Chaetothyriales</taxon>
        <taxon>Herpotrichiellaceae</taxon>
        <taxon>Exophiala</taxon>
    </lineage>
</organism>
<dbReference type="GO" id="GO:0000976">
    <property type="term" value="F:transcription cis-regulatory region binding"/>
    <property type="evidence" value="ECO:0007669"/>
    <property type="project" value="TreeGrafter"/>
</dbReference>
<evidence type="ECO:0000313" key="4">
    <source>
        <dbReference type="EMBL" id="KAK5045444.1"/>
    </source>
</evidence>
<keyword evidence="5" id="KW-1185">Reference proteome</keyword>
<keyword evidence="2" id="KW-0539">Nucleus</keyword>
<gene>
    <name evidence="4" type="ORF">LTR84_009308</name>
</gene>
<name>A0AAV9MVN9_9EURO</name>
<protein>
    <recommendedName>
        <fullName evidence="6">Transcription factor domain-containing protein</fullName>
    </recommendedName>
</protein>
<dbReference type="GO" id="GO:0003700">
    <property type="term" value="F:DNA-binding transcription factor activity"/>
    <property type="evidence" value="ECO:0007669"/>
    <property type="project" value="TreeGrafter"/>
</dbReference>
<evidence type="ECO:0008006" key="6">
    <source>
        <dbReference type="Google" id="ProtNLM"/>
    </source>
</evidence>
<dbReference type="AlphaFoldDB" id="A0AAV9MVN9"/>
<evidence type="ECO:0000313" key="5">
    <source>
        <dbReference type="Proteomes" id="UP001358417"/>
    </source>
</evidence>
<dbReference type="PANTHER" id="PTHR37534:SF49">
    <property type="entry name" value="LYSINE BIOSYNTHESIS REGULATORY PROTEIN LYS14"/>
    <property type="match status" value="1"/>
</dbReference>
<sequence length="539" mass="61197">MDLYYRHLFPAASRADTAEDEASEMTSTQSPRSEDPSVHQMDGSQISSDKPILSKLGTMFFYPSTRPEIEGLLIDFYVNTIQQDKVYFLLNQGQNPTTFMLMAACTSPTIYTSILMFTADRLAQVDSKFSHVVMRYRQRTLKALRDLLIQWDGSMRDILLVSMMLCTVEINDPHPSTWVVHFSAYRHAIQQRMARTTRHRDEDYGYNLAYRFFTHHLIMAKTMFNVEEANGTFVAGSNDGSSVEGLPSRWTSTENLALEMDSDSLDIIDPYSNFSNGLLLLVSEVADLKRLQSLTHRLKHLRDRRKRESHLQTKMQQLKASLANLTQVAPEWMKESEPESMVALIEQVAEANRLAALILLLHEPYLPPTQHHTAATKGGGGSPKYDIPASPSDDAISAACQREEKEKHLKRLLQLIEGFIASASLLAPSWGLWSTFIAGCCTEKEENRVVVMGIFNTAIRMTQRSNIISAFRVLQAVWRQRDLQADVTDVCVRTISRRRRREKQARSGQTAPSGSDAPPEYIYEWQSVMDMIGQRISPF</sequence>
<dbReference type="RefSeq" id="XP_064701073.1">
    <property type="nucleotide sequence ID" value="XM_064852848.1"/>
</dbReference>
<comment type="caution">
    <text evidence="4">The sequence shown here is derived from an EMBL/GenBank/DDBJ whole genome shotgun (WGS) entry which is preliminary data.</text>
</comment>
<dbReference type="Proteomes" id="UP001358417">
    <property type="component" value="Unassembled WGS sequence"/>
</dbReference>
<proteinExistence type="predicted"/>
<dbReference type="EMBL" id="JAVRRD010000037">
    <property type="protein sequence ID" value="KAK5045444.1"/>
    <property type="molecule type" value="Genomic_DNA"/>
</dbReference>
<feature type="region of interest" description="Disordered" evidence="3">
    <location>
        <begin position="15"/>
        <end position="50"/>
    </location>
</feature>
<evidence type="ECO:0000256" key="1">
    <source>
        <dbReference type="ARBA" id="ARBA00004123"/>
    </source>
</evidence>
<dbReference type="GO" id="GO:0045944">
    <property type="term" value="P:positive regulation of transcription by RNA polymerase II"/>
    <property type="evidence" value="ECO:0007669"/>
    <property type="project" value="TreeGrafter"/>
</dbReference>
<dbReference type="InterPro" id="IPR021858">
    <property type="entry name" value="Fun_TF"/>
</dbReference>
<accession>A0AAV9MVN9</accession>